<organism evidence="2 3">
    <name type="scientific">Oesophagostomum dentatum</name>
    <name type="common">Nodular worm</name>
    <dbReference type="NCBI Taxonomy" id="61180"/>
    <lineage>
        <taxon>Eukaryota</taxon>
        <taxon>Metazoa</taxon>
        <taxon>Ecdysozoa</taxon>
        <taxon>Nematoda</taxon>
        <taxon>Chromadorea</taxon>
        <taxon>Rhabditida</taxon>
        <taxon>Rhabditina</taxon>
        <taxon>Rhabditomorpha</taxon>
        <taxon>Strongyloidea</taxon>
        <taxon>Strongylidae</taxon>
        <taxon>Oesophagostomum</taxon>
    </lineage>
</organism>
<reference evidence="2 3" key="1">
    <citation type="submission" date="2014-03" db="EMBL/GenBank/DDBJ databases">
        <title>Draft genome of the hookworm Oesophagostomum dentatum.</title>
        <authorList>
            <person name="Mitreva M."/>
        </authorList>
    </citation>
    <scope>NUCLEOTIDE SEQUENCE [LARGE SCALE GENOMIC DNA]</scope>
    <source>
        <strain evidence="2 3">OD-Hann</strain>
    </source>
</reference>
<proteinExistence type="predicted"/>
<dbReference type="AlphaFoldDB" id="A0A0B1SHX4"/>
<dbReference type="EMBL" id="KN566028">
    <property type="protein sequence ID" value="KHJ84943.1"/>
    <property type="molecule type" value="Genomic_DNA"/>
</dbReference>
<evidence type="ECO:0000313" key="2">
    <source>
        <dbReference type="EMBL" id="KHJ84943.1"/>
    </source>
</evidence>
<evidence type="ECO:0008006" key="4">
    <source>
        <dbReference type="Google" id="ProtNLM"/>
    </source>
</evidence>
<gene>
    <name evidence="2" type="ORF">OESDEN_15337</name>
</gene>
<sequence>MLLPLLLYTSLYFFVTAQNYTCLSERAYDVATLYYVDDKSKVVTVQATRCYLDAYYDIDSNRVFLVQTYGETESQTKSQSETSDVSIE</sequence>
<feature type="chain" id="PRO_5002064609" description="Secreted protein" evidence="1">
    <location>
        <begin position="18"/>
        <end position="88"/>
    </location>
</feature>
<feature type="signal peptide" evidence="1">
    <location>
        <begin position="1"/>
        <end position="17"/>
    </location>
</feature>
<keyword evidence="1" id="KW-0732">Signal</keyword>
<evidence type="ECO:0000256" key="1">
    <source>
        <dbReference type="SAM" id="SignalP"/>
    </source>
</evidence>
<keyword evidence="3" id="KW-1185">Reference proteome</keyword>
<evidence type="ECO:0000313" key="3">
    <source>
        <dbReference type="Proteomes" id="UP000053660"/>
    </source>
</evidence>
<name>A0A0B1SHX4_OESDE</name>
<dbReference type="Proteomes" id="UP000053660">
    <property type="component" value="Unassembled WGS sequence"/>
</dbReference>
<accession>A0A0B1SHX4</accession>
<protein>
    <recommendedName>
        <fullName evidence="4">Secreted protein</fullName>
    </recommendedName>
</protein>